<accession>A0A6D2JK34</accession>
<organism evidence="1 2">
    <name type="scientific">Microthlaspi erraticum</name>
    <dbReference type="NCBI Taxonomy" id="1685480"/>
    <lineage>
        <taxon>Eukaryota</taxon>
        <taxon>Viridiplantae</taxon>
        <taxon>Streptophyta</taxon>
        <taxon>Embryophyta</taxon>
        <taxon>Tracheophyta</taxon>
        <taxon>Spermatophyta</taxon>
        <taxon>Magnoliopsida</taxon>
        <taxon>eudicotyledons</taxon>
        <taxon>Gunneridae</taxon>
        <taxon>Pentapetalae</taxon>
        <taxon>rosids</taxon>
        <taxon>malvids</taxon>
        <taxon>Brassicales</taxon>
        <taxon>Brassicaceae</taxon>
        <taxon>Coluteocarpeae</taxon>
        <taxon>Microthlaspi</taxon>
    </lineage>
</organism>
<name>A0A6D2JK34_9BRAS</name>
<proteinExistence type="predicted"/>
<comment type="caution">
    <text evidence="1">The sequence shown here is derived from an EMBL/GenBank/DDBJ whole genome shotgun (WGS) entry which is preliminary data.</text>
</comment>
<dbReference type="AlphaFoldDB" id="A0A6D2JK34"/>
<gene>
    <name evidence="1" type="ORF">MERR_LOCUS24474</name>
</gene>
<dbReference type="EMBL" id="CACVBM020001173">
    <property type="protein sequence ID" value="CAA7037239.1"/>
    <property type="molecule type" value="Genomic_DNA"/>
</dbReference>
<evidence type="ECO:0000313" key="1">
    <source>
        <dbReference type="EMBL" id="CAA7037239.1"/>
    </source>
</evidence>
<evidence type="ECO:0000313" key="2">
    <source>
        <dbReference type="Proteomes" id="UP000467841"/>
    </source>
</evidence>
<dbReference type="Proteomes" id="UP000467841">
    <property type="component" value="Unassembled WGS sequence"/>
</dbReference>
<keyword evidence="2" id="KW-1185">Reference proteome</keyword>
<reference evidence="1" key="1">
    <citation type="submission" date="2020-01" db="EMBL/GenBank/DDBJ databases">
        <authorList>
            <person name="Mishra B."/>
        </authorList>
    </citation>
    <scope>NUCLEOTIDE SEQUENCE [LARGE SCALE GENOMIC DNA]</scope>
</reference>
<sequence>MEIYEESRKILEGEPFFCDVACRWKPEMTCEVPAIYWQERKEFTWALESHLIPRPHAGWRRLAQIKSEGRLRFADMLVISHLRFVLPTTSITRQLHSLLFILNLYVSTSLLAKMFQDVVSLISGRVKSRGAAGFLLRLGGHRIPLIFSVAAIHPFQPSIDEELNCKGSSVAASIAAIPKRTGPSYRLPVSPGRNTPMCYKVDSSRGSTVQRTQVMRSKFGLPPCLSRGWSAFRLMSRGSMLLKVGQFHTLQNKRSLTMLVFEHLLAFLNPLNGLRHVIDELIHSPLLYFFNM</sequence>
<protein>
    <submittedName>
        <fullName evidence="1">Uncharacterized protein</fullName>
    </submittedName>
</protein>